<evidence type="ECO:0000313" key="8">
    <source>
        <dbReference type="Proteomes" id="UP000770586"/>
    </source>
</evidence>
<dbReference type="GO" id="GO:0016765">
    <property type="term" value="F:transferase activity, transferring alkyl or aryl (other than methyl) groups"/>
    <property type="evidence" value="ECO:0007669"/>
    <property type="project" value="InterPro"/>
</dbReference>
<dbReference type="InterPro" id="IPR044878">
    <property type="entry name" value="UbiA_sf"/>
</dbReference>
<evidence type="ECO:0000256" key="2">
    <source>
        <dbReference type="ARBA" id="ARBA00022692"/>
    </source>
</evidence>
<accession>A0A8J7R506</accession>
<feature type="transmembrane region" description="Helical" evidence="6">
    <location>
        <begin position="115"/>
        <end position="132"/>
    </location>
</feature>
<dbReference type="EMBL" id="JAGGKE010000002">
    <property type="protein sequence ID" value="MBP1900966.1"/>
    <property type="molecule type" value="Genomic_DNA"/>
</dbReference>
<dbReference type="CDD" id="cd13966">
    <property type="entry name" value="PT_UbiA_4"/>
    <property type="match status" value="1"/>
</dbReference>
<reference evidence="7 8" key="1">
    <citation type="submission" date="2021-03" db="EMBL/GenBank/DDBJ databases">
        <title>Genomic Encyclopedia of Type Strains, Phase IV (KMG-IV): sequencing the most valuable type-strain genomes for metagenomic binning, comparative biology and taxonomic classification.</title>
        <authorList>
            <person name="Goeker M."/>
        </authorList>
    </citation>
    <scope>NUCLEOTIDE SEQUENCE [LARGE SCALE GENOMIC DNA]</scope>
    <source>
        <strain evidence="7 8">DSM 12287</strain>
    </source>
</reference>
<keyword evidence="4 6" id="KW-0472">Membrane</keyword>
<dbReference type="AlphaFoldDB" id="A0A8J7R506"/>
<keyword evidence="8" id="KW-1185">Reference proteome</keyword>
<dbReference type="GO" id="GO:0005886">
    <property type="term" value="C:plasma membrane"/>
    <property type="evidence" value="ECO:0007669"/>
    <property type="project" value="UniProtKB-SubCell"/>
</dbReference>
<evidence type="ECO:0000313" key="7">
    <source>
        <dbReference type="EMBL" id="MBP1900966.1"/>
    </source>
</evidence>
<dbReference type="PANTHER" id="PTHR42723">
    <property type="entry name" value="CHLOROPHYLL SYNTHASE"/>
    <property type="match status" value="1"/>
</dbReference>
<feature type="transmembrane region" description="Helical" evidence="6">
    <location>
        <begin position="256"/>
        <end position="273"/>
    </location>
</feature>
<keyword evidence="2 6" id="KW-0812">Transmembrane</keyword>
<proteinExistence type="predicted"/>
<feature type="transmembrane region" description="Helical" evidence="6">
    <location>
        <begin position="64"/>
        <end position="87"/>
    </location>
</feature>
<evidence type="ECO:0000256" key="5">
    <source>
        <dbReference type="SAM" id="MobiDB-lite"/>
    </source>
</evidence>
<evidence type="ECO:0000256" key="1">
    <source>
        <dbReference type="ARBA" id="ARBA00004651"/>
    </source>
</evidence>
<dbReference type="Gene3D" id="1.20.120.1780">
    <property type="entry name" value="UbiA prenyltransferase"/>
    <property type="match status" value="1"/>
</dbReference>
<dbReference type="InterPro" id="IPR000537">
    <property type="entry name" value="UbiA_prenyltransferase"/>
</dbReference>
<evidence type="ECO:0000256" key="3">
    <source>
        <dbReference type="ARBA" id="ARBA00022989"/>
    </source>
</evidence>
<feature type="region of interest" description="Disordered" evidence="5">
    <location>
        <begin position="1"/>
        <end position="26"/>
    </location>
</feature>
<dbReference type="InterPro" id="IPR050475">
    <property type="entry name" value="Prenyltransferase_related"/>
</dbReference>
<organism evidence="7 8">
    <name type="scientific">Halorubrum trapanicum</name>
    <dbReference type="NCBI Taxonomy" id="29284"/>
    <lineage>
        <taxon>Archaea</taxon>
        <taxon>Methanobacteriati</taxon>
        <taxon>Methanobacteriota</taxon>
        <taxon>Stenosarchaea group</taxon>
        <taxon>Halobacteria</taxon>
        <taxon>Halobacteriales</taxon>
        <taxon>Haloferacaceae</taxon>
        <taxon>Halorubrum</taxon>
    </lineage>
</organism>
<sequence>MSDQNRSADDGQSRSVEEGQNRSAGSGSEGLRYLLVLSRPRFWLYLAGPVAVGVTYGIDAVSGLFTPVTVALACYFLVPANVFLYGVNDVFDADIDELNPKKEGREARWRGSRPVVAAVVASGALGLATLAITPRVAWPYLLGFLVLAVGYSAPPLRFKTTPFLDSLSNGLYALPGAAAYATVAGTHPPLAALAGAWLWTMGMHTFSAIPDIEPDRAAGIDTTATLLGEGRTYGYCFAAWTAAAVGFWLVDPRLGALLGVYPLFVAWVARSSISVDRAYWWFPALNTVVGTLLSMGGLWRVYPLWEALP</sequence>
<dbReference type="NCBIfam" id="NF009516">
    <property type="entry name" value="PRK12875.1"/>
    <property type="match status" value="1"/>
</dbReference>
<dbReference type="PANTHER" id="PTHR42723:SF1">
    <property type="entry name" value="CHLOROPHYLL SYNTHASE, CHLOROPLASTIC"/>
    <property type="match status" value="1"/>
</dbReference>
<feature type="compositionally biased region" description="Basic and acidic residues" evidence="5">
    <location>
        <begin position="1"/>
        <end position="20"/>
    </location>
</feature>
<dbReference type="Gene3D" id="1.10.357.140">
    <property type="entry name" value="UbiA prenyltransferase"/>
    <property type="match status" value="1"/>
</dbReference>
<dbReference type="Proteomes" id="UP000770586">
    <property type="component" value="Unassembled WGS sequence"/>
</dbReference>
<feature type="transmembrane region" description="Helical" evidence="6">
    <location>
        <begin position="232"/>
        <end position="250"/>
    </location>
</feature>
<evidence type="ECO:0000256" key="4">
    <source>
        <dbReference type="ARBA" id="ARBA00023136"/>
    </source>
</evidence>
<comment type="subcellular location">
    <subcellularLocation>
        <location evidence="1">Cell membrane</location>
        <topology evidence="1">Multi-pass membrane protein</topology>
    </subcellularLocation>
</comment>
<comment type="caution">
    <text evidence="7">The sequence shown here is derived from an EMBL/GenBank/DDBJ whole genome shotgun (WGS) entry which is preliminary data.</text>
</comment>
<keyword evidence="3 6" id="KW-1133">Transmembrane helix</keyword>
<gene>
    <name evidence="7" type="ORF">J2744_000624</name>
</gene>
<evidence type="ECO:0000256" key="6">
    <source>
        <dbReference type="SAM" id="Phobius"/>
    </source>
</evidence>
<dbReference type="Pfam" id="PF01040">
    <property type="entry name" value="UbiA"/>
    <property type="match status" value="1"/>
</dbReference>
<feature type="transmembrane region" description="Helical" evidence="6">
    <location>
        <begin position="42"/>
        <end position="58"/>
    </location>
</feature>
<feature type="transmembrane region" description="Helical" evidence="6">
    <location>
        <begin position="280"/>
        <end position="302"/>
    </location>
</feature>
<protein>
    <submittedName>
        <fullName evidence="7">4-hydroxybenzoate polyprenyltransferase</fullName>
    </submittedName>
</protein>
<name>A0A8J7R506_9EURY</name>